<name>A0ABW8C282_9ACTN</name>
<dbReference type="Gene3D" id="3.40.462.20">
    <property type="match status" value="1"/>
</dbReference>
<comment type="caution">
    <text evidence="7">The sequence shown here is derived from an EMBL/GenBank/DDBJ whole genome shotgun (WGS) entry which is preliminary data.</text>
</comment>
<dbReference type="EMBL" id="JBITYG010000002">
    <property type="protein sequence ID" value="MFI9100514.1"/>
    <property type="molecule type" value="Genomic_DNA"/>
</dbReference>
<dbReference type="RefSeq" id="WP_399645789.1">
    <property type="nucleotide sequence ID" value="NZ_JBITYG010000002.1"/>
</dbReference>
<evidence type="ECO:0000256" key="2">
    <source>
        <dbReference type="ARBA" id="ARBA00005466"/>
    </source>
</evidence>
<dbReference type="InterPro" id="IPR016166">
    <property type="entry name" value="FAD-bd_PCMH"/>
</dbReference>
<dbReference type="Pfam" id="PF01565">
    <property type="entry name" value="FAD_binding_4"/>
    <property type="match status" value="1"/>
</dbReference>
<evidence type="ECO:0000256" key="5">
    <source>
        <dbReference type="ARBA" id="ARBA00023002"/>
    </source>
</evidence>
<feature type="domain" description="FAD-binding PCMH-type" evidence="6">
    <location>
        <begin position="48"/>
        <end position="216"/>
    </location>
</feature>
<sequence>MATEQTLLRAAPGSAVWEGLRSLLRGDVVLPSDTGYDLARQLQNKEYDVIGPQAVAYCESPYDLRACVRFAQEHDLPLHTRSGGHSFNGWSTGPGLVVDLSRINHVLVCNGSVRLGAGTQSVDALDTLKSTGTQLITGTFPTVSAGGFLSGGGLGWQTRKFGVGSDRVVSARVLLADGRVIRCSDTHDPDLYWAVRGGGGGNFGIVVDFDVRPIEAPLLVGYDTMWDFGQAADVLTSWQEWCASAPNDLGSSLVVLPQMFSPHDAPIINVWGAYHGPKDELESLLDELAERVGVRPVKRTVGEPLPYSEVMHERLCDDKSVAQCHRTGHNPLAIGHRHPFTRQSYALTDRPVTRDEASRLLDAWDPRRDNERYLLCIALGGVANEVGRTDTAYVHRDARFLTGYQMAVREDVPAPETVADITAWADNAAAALAPVSSGSYINFPSSRTPADWGAAYYGENHPRLLDIKRQYDPDNFFRHSQSIGS</sequence>
<protein>
    <submittedName>
        <fullName evidence="7">FAD-binding oxidoreductase</fullName>
    </submittedName>
</protein>
<dbReference type="InterPro" id="IPR050416">
    <property type="entry name" value="FAD-linked_Oxidoreductase"/>
</dbReference>
<dbReference type="InterPro" id="IPR006094">
    <property type="entry name" value="Oxid_FAD_bind_N"/>
</dbReference>
<dbReference type="InterPro" id="IPR016169">
    <property type="entry name" value="FAD-bd_PCMH_sub2"/>
</dbReference>
<dbReference type="Pfam" id="PF08031">
    <property type="entry name" value="BBE"/>
    <property type="match status" value="1"/>
</dbReference>
<comment type="cofactor">
    <cofactor evidence="1">
        <name>FAD</name>
        <dbReference type="ChEBI" id="CHEBI:57692"/>
    </cofactor>
</comment>
<keyword evidence="3" id="KW-0285">Flavoprotein</keyword>
<dbReference type="InterPro" id="IPR016167">
    <property type="entry name" value="FAD-bd_PCMH_sub1"/>
</dbReference>
<dbReference type="Gene3D" id="3.30.465.10">
    <property type="match status" value="1"/>
</dbReference>
<evidence type="ECO:0000313" key="7">
    <source>
        <dbReference type="EMBL" id="MFI9100514.1"/>
    </source>
</evidence>
<dbReference type="InterPro" id="IPR006093">
    <property type="entry name" value="Oxy_OxRdtase_FAD_BS"/>
</dbReference>
<keyword evidence="5" id="KW-0560">Oxidoreductase</keyword>
<accession>A0ABW8C282</accession>
<dbReference type="PANTHER" id="PTHR42973:SF39">
    <property type="entry name" value="FAD-BINDING PCMH-TYPE DOMAIN-CONTAINING PROTEIN"/>
    <property type="match status" value="1"/>
</dbReference>
<dbReference type="PANTHER" id="PTHR42973">
    <property type="entry name" value="BINDING OXIDOREDUCTASE, PUTATIVE (AFU_ORTHOLOGUE AFUA_1G17690)-RELATED"/>
    <property type="match status" value="1"/>
</dbReference>
<keyword evidence="8" id="KW-1185">Reference proteome</keyword>
<dbReference type="InterPro" id="IPR012951">
    <property type="entry name" value="BBE"/>
</dbReference>
<dbReference type="PROSITE" id="PS51387">
    <property type="entry name" value="FAD_PCMH"/>
    <property type="match status" value="1"/>
</dbReference>
<comment type="similarity">
    <text evidence="2">Belongs to the oxygen-dependent FAD-linked oxidoreductase family.</text>
</comment>
<dbReference type="Proteomes" id="UP001614394">
    <property type="component" value="Unassembled WGS sequence"/>
</dbReference>
<reference evidence="7 8" key="1">
    <citation type="submission" date="2024-10" db="EMBL/GenBank/DDBJ databases">
        <title>The Natural Products Discovery Center: Release of the First 8490 Sequenced Strains for Exploring Actinobacteria Biosynthetic Diversity.</title>
        <authorList>
            <person name="Kalkreuter E."/>
            <person name="Kautsar S.A."/>
            <person name="Yang D."/>
            <person name="Bader C.D."/>
            <person name="Teijaro C.N."/>
            <person name="Fluegel L."/>
            <person name="Davis C.M."/>
            <person name="Simpson J.R."/>
            <person name="Lauterbach L."/>
            <person name="Steele A.D."/>
            <person name="Gui C."/>
            <person name="Meng S."/>
            <person name="Li G."/>
            <person name="Viehrig K."/>
            <person name="Ye F."/>
            <person name="Su P."/>
            <person name="Kiefer A.F."/>
            <person name="Nichols A."/>
            <person name="Cepeda A.J."/>
            <person name="Yan W."/>
            <person name="Fan B."/>
            <person name="Jiang Y."/>
            <person name="Adhikari A."/>
            <person name="Zheng C.-J."/>
            <person name="Schuster L."/>
            <person name="Cowan T.M."/>
            <person name="Smanski M.J."/>
            <person name="Chevrette M.G."/>
            <person name="De Carvalho L.P.S."/>
            <person name="Shen B."/>
        </authorList>
    </citation>
    <scope>NUCLEOTIDE SEQUENCE [LARGE SCALE GENOMIC DNA]</scope>
    <source>
        <strain evidence="7 8">NPDC053399</strain>
    </source>
</reference>
<keyword evidence="4" id="KW-0274">FAD</keyword>
<evidence type="ECO:0000259" key="6">
    <source>
        <dbReference type="PROSITE" id="PS51387"/>
    </source>
</evidence>
<evidence type="ECO:0000313" key="8">
    <source>
        <dbReference type="Proteomes" id="UP001614394"/>
    </source>
</evidence>
<gene>
    <name evidence="7" type="ORF">ACIGXA_08295</name>
</gene>
<dbReference type="SUPFAM" id="SSF56176">
    <property type="entry name" value="FAD-binding/transporter-associated domain-like"/>
    <property type="match status" value="1"/>
</dbReference>
<evidence type="ECO:0000256" key="4">
    <source>
        <dbReference type="ARBA" id="ARBA00022827"/>
    </source>
</evidence>
<evidence type="ECO:0000256" key="1">
    <source>
        <dbReference type="ARBA" id="ARBA00001974"/>
    </source>
</evidence>
<evidence type="ECO:0000256" key="3">
    <source>
        <dbReference type="ARBA" id="ARBA00022630"/>
    </source>
</evidence>
<dbReference type="PROSITE" id="PS00862">
    <property type="entry name" value="OX2_COVAL_FAD"/>
    <property type="match status" value="1"/>
</dbReference>
<dbReference type="InterPro" id="IPR036318">
    <property type="entry name" value="FAD-bd_PCMH-like_sf"/>
</dbReference>
<organism evidence="7 8">
    <name type="scientific">Streptomyces fildesensis</name>
    <dbReference type="NCBI Taxonomy" id="375757"/>
    <lineage>
        <taxon>Bacteria</taxon>
        <taxon>Bacillati</taxon>
        <taxon>Actinomycetota</taxon>
        <taxon>Actinomycetes</taxon>
        <taxon>Kitasatosporales</taxon>
        <taxon>Streptomycetaceae</taxon>
        <taxon>Streptomyces</taxon>
    </lineage>
</organism>
<dbReference type="Gene3D" id="3.30.43.10">
    <property type="entry name" value="Uridine Diphospho-n-acetylenolpyruvylglucosamine Reductase, domain 2"/>
    <property type="match status" value="1"/>
</dbReference>
<proteinExistence type="inferred from homology"/>